<dbReference type="EMBL" id="FQZV01000029">
    <property type="protein sequence ID" value="SHJ54684.1"/>
    <property type="molecule type" value="Genomic_DNA"/>
</dbReference>
<evidence type="ECO:0000313" key="2">
    <source>
        <dbReference type="Proteomes" id="UP000184536"/>
    </source>
</evidence>
<reference evidence="2" key="1">
    <citation type="submission" date="2016-11" db="EMBL/GenBank/DDBJ databases">
        <authorList>
            <person name="Varghese N."/>
            <person name="Submissions S."/>
        </authorList>
    </citation>
    <scope>NUCLEOTIDE SEQUENCE [LARGE SCALE GENOMIC DNA]</scope>
    <source>
        <strain evidence="2">DSM 17957</strain>
    </source>
</reference>
<dbReference type="STRING" id="1121919.SAMN02745975_02333"/>
<dbReference type="RefSeq" id="WP_190014430.1">
    <property type="nucleotide sequence ID" value="NZ_FQZV01000029.1"/>
</dbReference>
<proteinExistence type="predicted"/>
<name>A0A1M6K6X6_9FIRM</name>
<protein>
    <submittedName>
        <fullName evidence="1">Uncharacterized protein</fullName>
    </submittedName>
</protein>
<sequence>MQFGYVLIAILINLLVGYAIGRQIGLQEGYQRGLSFGPLKMREHTYLSGKCPICSKEN</sequence>
<evidence type="ECO:0000313" key="1">
    <source>
        <dbReference type="EMBL" id="SHJ54684.1"/>
    </source>
</evidence>
<accession>A0A1M6K6X6</accession>
<keyword evidence="2" id="KW-1185">Reference proteome</keyword>
<dbReference type="Proteomes" id="UP000184536">
    <property type="component" value="Unassembled WGS sequence"/>
</dbReference>
<dbReference type="AlphaFoldDB" id="A0A1M6K6X6"/>
<gene>
    <name evidence="1" type="ORF">SAMN02745975_02333</name>
</gene>
<organism evidence="1 2">
    <name type="scientific">Geosporobacter subterraneus DSM 17957</name>
    <dbReference type="NCBI Taxonomy" id="1121919"/>
    <lineage>
        <taxon>Bacteria</taxon>
        <taxon>Bacillati</taxon>
        <taxon>Bacillota</taxon>
        <taxon>Clostridia</taxon>
        <taxon>Peptostreptococcales</taxon>
        <taxon>Thermotaleaceae</taxon>
        <taxon>Geosporobacter</taxon>
    </lineage>
</organism>